<sequence length="189" mass="20807">MSHFTALLDANVLHSQPITSLLLELAEARLYRPAWSEDIHAEWRRSVLRVRPDVDPAALDRRRAAMDAALPDACITGHAPLIPGLTLPDPDDRHVLAAAIRAKAQAIVTFNETDFPAATLAGFDIVAQHPDVFLRHLVDLNPAIVRARVTQMLQRWRQPPNTPEAFIGALERTGLPEAAAALRELFEAG</sequence>
<protein>
    <submittedName>
        <fullName evidence="3">Uncharacterized protein</fullName>
    </submittedName>
</protein>
<dbReference type="AlphaFoldDB" id="A0A0K8P5R7"/>
<gene>
    <name evidence="3" type="ORF">ISF6_3789</name>
</gene>
<reference evidence="4" key="1">
    <citation type="submission" date="2015-07" db="EMBL/GenBank/DDBJ databases">
        <title>Discovery of a poly(ethylene terephthalate assimilation.</title>
        <authorList>
            <person name="Yoshida S."/>
            <person name="Hiraga K."/>
            <person name="Takehana T."/>
            <person name="Taniguchi I."/>
            <person name="Yamaji H."/>
            <person name="Maeda Y."/>
            <person name="Toyohara K."/>
            <person name="Miyamoto K."/>
            <person name="Kimura Y."/>
            <person name="Oda K."/>
        </authorList>
    </citation>
    <scope>NUCLEOTIDE SEQUENCE [LARGE SCALE GENOMIC DNA]</scope>
    <source>
        <strain evidence="4">NBRC 110686 / TISTR 2288 / 201-F6</strain>
    </source>
</reference>
<dbReference type="Proteomes" id="UP000037660">
    <property type="component" value="Unassembled WGS sequence"/>
</dbReference>
<organism evidence="3 4">
    <name type="scientific">Piscinibacter sakaiensis</name>
    <name type="common">Ideonella sakaiensis</name>
    <dbReference type="NCBI Taxonomy" id="1547922"/>
    <lineage>
        <taxon>Bacteria</taxon>
        <taxon>Pseudomonadati</taxon>
        <taxon>Pseudomonadota</taxon>
        <taxon>Betaproteobacteria</taxon>
        <taxon>Burkholderiales</taxon>
        <taxon>Sphaerotilaceae</taxon>
        <taxon>Piscinibacter</taxon>
    </lineage>
</organism>
<dbReference type="InterPro" id="IPR002716">
    <property type="entry name" value="PIN_dom"/>
</dbReference>
<dbReference type="SUPFAM" id="SSF88723">
    <property type="entry name" value="PIN domain-like"/>
    <property type="match status" value="1"/>
</dbReference>
<dbReference type="STRING" id="1547922.ISF6_3789"/>
<feature type="domain" description="VapC50 C-terminal" evidence="2">
    <location>
        <begin position="130"/>
        <end position="184"/>
    </location>
</feature>
<dbReference type="InterPro" id="IPR029060">
    <property type="entry name" value="PIN-like_dom_sf"/>
</dbReference>
<feature type="domain" description="PIN" evidence="1">
    <location>
        <begin position="6"/>
        <end position="111"/>
    </location>
</feature>
<comment type="caution">
    <text evidence="3">The sequence shown here is derived from an EMBL/GenBank/DDBJ whole genome shotgun (WGS) entry which is preliminary data.</text>
</comment>
<dbReference type="Pfam" id="PF13470">
    <property type="entry name" value="PIN_3"/>
    <property type="match status" value="1"/>
</dbReference>
<evidence type="ECO:0000259" key="1">
    <source>
        <dbReference type="Pfam" id="PF13470"/>
    </source>
</evidence>
<dbReference type="InterPro" id="IPR058652">
    <property type="entry name" value="VapC50_C"/>
</dbReference>
<name>A0A0K8P5R7_PISS1</name>
<dbReference type="EMBL" id="BBYR01000059">
    <property type="protein sequence ID" value="GAP37844.1"/>
    <property type="molecule type" value="Genomic_DNA"/>
</dbReference>
<evidence type="ECO:0000259" key="2">
    <source>
        <dbReference type="Pfam" id="PF26343"/>
    </source>
</evidence>
<proteinExistence type="predicted"/>
<evidence type="ECO:0000313" key="3">
    <source>
        <dbReference type="EMBL" id="GAP37844.1"/>
    </source>
</evidence>
<evidence type="ECO:0000313" key="4">
    <source>
        <dbReference type="Proteomes" id="UP000037660"/>
    </source>
</evidence>
<dbReference type="Pfam" id="PF26343">
    <property type="entry name" value="VapC50_C"/>
    <property type="match status" value="1"/>
</dbReference>
<keyword evidence="4" id="KW-1185">Reference proteome</keyword>
<accession>A0A0K8P5R7</accession>
<reference evidence="3 4" key="2">
    <citation type="journal article" date="2016" name="Science">
        <title>A bacterium that degrades and assimilates poly(ethylene terephthalate).</title>
        <authorList>
            <person name="Yoshida S."/>
            <person name="Hiraga K."/>
            <person name="Takehana T."/>
            <person name="Taniguchi I."/>
            <person name="Yamaji H."/>
            <person name="Maeda Y."/>
            <person name="Toyohara K."/>
            <person name="Miyamoto K."/>
            <person name="Kimura Y."/>
            <person name="Oda K."/>
        </authorList>
    </citation>
    <scope>NUCLEOTIDE SEQUENCE [LARGE SCALE GENOMIC DNA]</scope>
    <source>
        <strain evidence="4">NBRC 110686 / TISTR 2288 / 201-F6</strain>
    </source>
</reference>
<dbReference type="RefSeq" id="WP_054021752.1">
    <property type="nucleotide sequence ID" value="NZ_BBYR01000059.1"/>
</dbReference>